<dbReference type="EMBL" id="SMAJ01000003">
    <property type="protein sequence ID" value="TCT09645.1"/>
    <property type="molecule type" value="Genomic_DNA"/>
</dbReference>
<organism evidence="1 2">
    <name type="scientific">Paralcaligenes ureilyticus</name>
    <dbReference type="NCBI Taxonomy" id="627131"/>
    <lineage>
        <taxon>Bacteria</taxon>
        <taxon>Pseudomonadati</taxon>
        <taxon>Pseudomonadota</taxon>
        <taxon>Betaproteobacteria</taxon>
        <taxon>Burkholderiales</taxon>
        <taxon>Alcaligenaceae</taxon>
        <taxon>Paralcaligenes</taxon>
    </lineage>
</organism>
<dbReference type="Proteomes" id="UP000295525">
    <property type="component" value="Unassembled WGS sequence"/>
</dbReference>
<gene>
    <name evidence="1" type="ORF">EDC26_103264</name>
</gene>
<dbReference type="AlphaFoldDB" id="A0A4R3MDP0"/>
<keyword evidence="2" id="KW-1185">Reference proteome</keyword>
<evidence type="ECO:0000313" key="2">
    <source>
        <dbReference type="Proteomes" id="UP000295525"/>
    </source>
</evidence>
<accession>A0A4R3MDP0</accession>
<name>A0A4R3MDP0_9BURK</name>
<evidence type="ECO:0000313" key="1">
    <source>
        <dbReference type="EMBL" id="TCT09645.1"/>
    </source>
</evidence>
<protein>
    <recommendedName>
        <fullName evidence="3">Transposase IS66-like protein</fullName>
    </recommendedName>
</protein>
<sequence>MTQPFVQLTPDSRCLRQPEVALTQLRFTSFAVLKLREDLHLQGCSPDGYHVLTVLADHSVNRIDELLPWSVTL</sequence>
<comment type="caution">
    <text evidence="1">The sequence shown here is derived from an EMBL/GenBank/DDBJ whole genome shotgun (WGS) entry which is preliminary data.</text>
</comment>
<evidence type="ECO:0008006" key="3">
    <source>
        <dbReference type="Google" id="ProtNLM"/>
    </source>
</evidence>
<reference evidence="1 2" key="1">
    <citation type="submission" date="2019-03" db="EMBL/GenBank/DDBJ databases">
        <title>Genomic Encyclopedia of Type Strains, Phase IV (KMG-IV): sequencing the most valuable type-strain genomes for metagenomic binning, comparative biology and taxonomic classification.</title>
        <authorList>
            <person name="Goeker M."/>
        </authorList>
    </citation>
    <scope>NUCLEOTIDE SEQUENCE [LARGE SCALE GENOMIC DNA]</scope>
    <source>
        <strain evidence="1 2">DSM 24591</strain>
    </source>
</reference>
<proteinExistence type="predicted"/>